<evidence type="ECO:0000313" key="3">
    <source>
        <dbReference type="Proteomes" id="UP000031036"/>
    </source>
</evidence>
<dbReference type="EMBL" id="JPKZ01002916">
    <property type="protein sequence ID" value="KHN74380.1"/>
    <property type="molecule type" value="Genomic_DNA"/>
</dbReference>
<organism evidence="2 3">
    <name type="scientific">Toxocara canis</name>
    <name type="common">Canine roundworm</name>
    <dbReference type="NCBI Taxonomy" id="6265"/>
    <lineage>
        <taxon>Eukaryota</taxon>
        <taxon>Metazoa</taxon>
        <taxon>Ecdysozoa</taxon>
        <taxon>Nematoda</taxon>
        <taxon>Chromadorea</taxon>
        <taxon>Rhabditida</taxon>
        <taxon>Spirurina</taxon>
        <taxon>Ascaridomorpha</taxon>
        <taxon>Ascaridoidea</taxon>
        <taxon>Toxocaridae</taxon>
        <taxon>Toxocara</taxon>
    </lineage>
</organism>
<name>A0A0B2UZX6_TOXCA</name>
<feature type="chain" id="PRO_5002077793" evidence="1">
    <location>
        <begin position="22"/>
        <end position="109"/>
    </location>
</feature>
<accession>A0A0B2UZX6</accession>
<proteinExistence type="predicted"/>
<evidence type="ECO:0000313" key="2">
    <source>
        <dbReference type="EMBL" id="KHN74380.1"/>
    </source>
</evidence>
<keyword evidence="3" id="KW-1185">Reference proteome</keyword>
<keyword evidence="1" id="KW-0732">Signal</keyword>
<comment type="caution">
    <text evidence="2">The sequence shown here is derived from an EMBL/GenBank/DDBJ whole genome shotgun (WGS) entry which is preliminary data.</text>
</comment>
<dbReference type="Proteomes" id="UP000031036">
    <property type="component" value="Unassembled WGS sequence"/>
</dbReference>
<sequence length="109" mass="12083">MMSKHSVIFPLLILMLSYASSETLSRDSLLLRYLSPARMNVVDGSGLPPRSGLFRTKTPEKAALDGGDEGRVADALQKSGMQPLMLFFPAGRMHRPSDAAFLSRYLRRL</sequence>
<dbReference type="OrthoDB" id="5899380at2759"/>
<gene>
    <name evidence="2" type="ORF">Tcan_15831</name>
</gene>
<reference evidence="2 3" key="1">
    <citation type="submission" date="2014-11" db="EMBL/GenBank/DDBJ databases">
        <title>Genetic blueprint of the zoonotic pathogen Toxocara canis.</title>
        <authorList>
            <person name="Zhu X.-Q."/>
            <person name="Korhonen P.K."/>
            <person name="Cai H."/>
            <person name="Young N.D."/>
            <person name="Nejsum P."/>
            <person name="von Samson-Himmelstjerna G."/>
            <person name="Boag P.R."/>
            <person name="Tan P."/>
            <person name="Li Q."/>
            <person name="Min J."/>
            <person name="Yang Y."/>
            <person name="Wang X."/>
            <person name="Fang X."/>
            <person name="Hall R.S."/>
            <person name="Hofmann A."/>
            <person name="Sternberg P.W."/>
            <person name="Jex A.R."/>
            <person name="Gasser R.B."/>
        </authorList>
    </citation>
    <scope>NUCLEOTIDE SEQUENCE [LARGE SCALE GENOMIC DNA]</scope>
    <source>
        <strain evidence="2">PN_DK_2014</strain>
    </source>
</reference>
<evidence type="ECO:0000256" key="1">
    <source>
        <dbReference type="SAM" id="SignalP"/>
    </source>
</evidence>
<protein>
    <submittedName>
        <fullName evidence="2">Uncharacterized protein</fullName>
    </submittedName>
</protein>
<feature type="signal peptide" evidence="1">
    <location>
        <begin position="1"/>
        <end position="21"/>
    </location>
</feature>
<dbReference type="AlphaFoldDB" id="A0A0B2UZX6"/>